<dbReference type="SUPFAM" id="SSF55785">
    <property type="entry name" value="PYP-like sensor domain (PAS domain)"/>
    <property type="match status" value="2"/>
</dbReference>
<evidence type="ECO:0000256" key="1">
    <source>
        <dbReference type="ARBA" id="ARBA00023224"/>
    </source>
</evidence>
<dbReference type="Pfam" id="PF13426">
    <property type="entry name" value="PAS_9"/>
    <property type="match status" value="2"/>
</dbReference>
<feature type="coiled-coil region" evidence="3">
    <location>
        <begin position="496"/>
        <end position="523"/>
    </location>
</feature>
<dbReference type="InterPro" id="IPR004089">
    <property type="entry name" value="MCPsignal_dom"/>
</dbReference>
<dbReference type="PANTHER" id="PTHR32089:SF112">
    <property type="entry name" value="LYSOZYME-LIKE PROTEIN-RELATED"/>
    <property type="match status" value="1"/>
</dbReference>
<protein>
    <recommendedName>
        <fullName evidence="8">PAS domain-containing protein</fullName>
    </recommendedName>
</protein>
<evidence type="ECO:0000256" key="3">
    <source>
        <dbReference type="SAM" id="Coils"/>
    </source>
</evidence>
<dbReference type="SUPFAM" id="SSF58104">
    <property type="entry name" value="Methyl-accepting chemotaxis protein (MCP) signaling domain"/>
    <property type="match status" value="1"/>
</dbReference>
<sequence length="527" mass="56632">MRYNRRKMAQDLPVGIMLVNNDFKVFEINDKFTQITGFSDEIIGTKCFDHFKTKFCNTDKCPVAMAKKQKHTIDVQDLKIGDQTLQIGGSPLVNARGQVIGGMETFADVTEQRNVVTGLPVGIMTVDNDFKITQINDRFTKITGFSEAVLGTKCHEQFKTKVCLTENCPVMKAKQAKGVVDMQDLSLLGKVIQIGGAPIFGVGNEIVGGVETFQDVTNLRTLVTNVQQIAGEVSSMSTQIAESSNQINLSVQEVTGGTQEVAKGAQHQTQSVNQISTAVLKVQDISNKIVDDSAELAKQGEDGQNMAQKGKDLTDDLVIQIGEITKGADKVAQTMGSLEVKSKEINKIVEVIAGIATETNLLALNAAIEAARAGDAGKGFAVVAEQVRKLAEDSKQAADQINDLIKAIQVEVSDAVSATNDTVRSIEKGDASLSGTKVQLDALFQVINLTNNGIKQTIDNVSGQDKDITNIVESVEKINVVIEQSSGTAQELSSSTEEMASTLEEMSAAAEELNAAAEKLFEEVKKI</sequence>
<dbReference type="Pfam" id="PF00015">
    <property type="entry name" value="MCPsignal"/>
    <property type="match status" value="1"/>
</dbReference>
<evidence type="ECO:0000259" key="5">
    <source>
        <dbReference type="SMART" id="SM00283"/>
    </source>
</evidence>
<keyword evidence="7" id="KW-1185">Reference proteome</keyword>
<dbReference type="CDD" id="cd00130">
    <property type="entry name" value="PAS"/>
    <property type="match status" value="2"/>
</dbReference>
<keyword evidence="3" id="KW-0175">Coiled coil</keyword>
<evidence type="ECO:0000259" key="4">
    <source>
        <dbReference type="SMART" id="SM00091"/>
    </source>
</evidence>
<reference evidence="6" key="1">
    <citation type="submission" date="2022-09" db="EMBL/GenBank/DDBJ databases">
        <title>Actin cytoskeleton and complex cell architecture in an #Asgard archaeon.</title>
        <authorList>
            <person name="Ponce Toledo R.I."/>
            <person name="Schleper C."/>
            <person name="Rodrigues Oliveira T."/>
            <person name="Wollweber F."/>
            <person name="Xu J."/>
            <person name="Rittmann S."/>
            <person name="Klingl A."/>
            <person name="Pilhofer M."/>
        </authorList>
    </citation>
    <scope>NUCLEOTIDE SEQUENCE</scope>
    <source>
        <strain evidence="6">B-35</strain>
    </source>
</reference>
<feature type="domain" description="Methyl-accepting transducer" evidence="5">
    <location>
        <begin position="253"/>
        <end position="525"/>
    </location>
</feature>
<evidence type="ECO:0000256" key="2">
    <source>
        <dbReference type="ARBA" id="ARBA00029447"/>
    </source>
</evidence>
<dbReference type="Gene3D" id="1.10.287.950">
    <property type="entry name" value="Methyl-accepting chemotaxis protein"/>
    <property type="match status" value="1"/>
</dbReference>
<dbReference type="InterPro" id="IPR000014">
    <property type="entry name" value="PAS"/>
</dbReference>
<evidence type="ECO:0008006" key="8">
    <source>
        <dbReference type="Google" id="ProtNLM"/>
    </source>
</evidence>
<dbReference type="Gene3D" id="3.30.450.20">
    <property type="entry name" value="PAS domain"/>
    <property type="match status" value="2"/>
</dbReference>
<feature type="domain" description="PAS" evidence="4">
    <location>
        <begin position="110"/>
        <end position="175"/>
    </location>
</feature>
<feature type="domain" description="PAS" evidence="4">
    <location>
        <begin position="3"/>
        <end position="68"/>
    </location>
</feature>
<dbReference type="Proteomes" id="UP001208689">
    <property type="component" value="Chromosome"/>
</dbReference>
<dbReference type="EMBL" id="CP104013">
    <property type="protein sequence ID" value="UYP47122.1"/>
    <property type="molecule type" value="Genomic_DNA"/>
</dbReference>
<gene>
    <name evidence="6" type="ORF">NEF87_003407</name>
</gene>
<comment type="similarity">
    <text evidence="2">Belongs to the methyl-accepting chemotaxis (MCP) protein family.</text>
</comment>
<dbReference type="PANTHER" id="PTHR32089">
    <property type="entry name" value="METHYL-ACCEPTING CHEMOTAXIS PROTEIN MCPB"/>
    <property type="match status" value="1"/>
</dbReference>
<proteinExistence type="inferred from homology"/>
<keyword evidence="1" id="KW-0807">Transducer</keyword>
<name>A0ABY6HXP5_9ARCH</name>
<dbReference type="SMART" id="SM00283">
    <property type="entry name" value="MA"/>
    <property type="match status" value="1"/>
</dbReference>
<dbReference type="SMART" id="SM00091">
    <property type="entry name" value="PAS"/>
    <property type="match status" value="2"/>
</dbReference>
<evidence type="ECO:0000313" key="7">
    <source>
        <dbReference type="Proteomes" id="UP001208689"/>
    </source>
</evidence>
<evidence type="ECO:0000313" key="6">
    <source>
        <dbReference type="EMBL" id="UYP47122.1"/>
    </source>
</evidence>
<dbReference type="InterPro" id="IPR035965">
    <property type="entry name" value="PAS-like_dom_sf"/>
</dbReference>
<organism evidence="6 7">
    <name type="scientific">Candidatus Lokiarchaeum ossiferum</name>
    <dbReference type="NCBI Taxonomy" id="2951803"/>
    <lineage>
        <taxon>Archaea</taxon>
        <taxon>Promethearchaeati</taxon>
        <taxon>Promethearchaeota</taxon>
        <taxon>Promethearchaeia</taxon>
        <taxon>Promethearchaeales</taxon>
        <taxon>Promethearchaeaceae</taxon>
        <taxon>Candidatus Lokiarchaeum</taxon>
    </lineage>
</organism>
<accession>A0ABY6HXP5</accession>